<dbReference type="NCBIfam" id="TIGR01079">
    <property type="entry name" value="rplX_bact"/>
    <property type="match status" value="1"/>
</dbReference>
<evidence type="ECO:0000259" key="6">
    <source>
        <dbReference type="Pfam" id="PF17136"/>
    </source>
</evidence>
<dbReference type="GO" id="GO:0019843">
    <property type="term" value="F:rRNA binding"/>
    <property type="evidence" value="ECO:0007669"/>
    <property type="project" value="UniProtKB-UniRule"/>
</dbReference>
<dbReference type="GO" id="GO:0003735">
    <property type="term" value="F:structural constituent of ribosome"/>
    <property type="evidence" value="ECO:0007669"/>
    <property type="project" value="InterPro"/>
</dbReference>
<dbReference type="InterPro" id="IPR041988">
    <property type="entry name" value="Ribosomal_uL24_KOW"/>
</dbReference>
<evidence type="ECO:0000256" key="5">
    <source>
        <dbReference type="HAMAP-Rule" id="MF_01326"/>
    </source>
</evidence>
<proteinExistence type="inferred from homology"/>
<keyword evidence="3 5" id="KW-0687">Ribonucleoprotein</keyword>
<dbReference type="EMBL" id="KT006946">
    <property type="protein sequence ID" value="AKQ01005.1"/>
    <property type="molecule type" value="Genomic_DNA"/>
</dbReference>
<feature type="domain" description="Large ribosomal subunit protein uL24 C-terminal" evidence="6">
    <location>
        <begin position="49"/>
        <end position="114"/>
    </location>
</feature>
<dbReference type="SUPFAM" id="SSF50104">
    <property type="entry name" value="Translation proteins SH3-like domain"/>
    <property type="match status" value="1"/>
</dbReference>
<dbReference type="InterPro" id="IPR003256">
    <property type="entry name" value="Ribosomal_uL24"/>
</dbReference>
<protein>
    <recommendedName>
        <fullName evidence="4 5">Large ribosomal subunit protein uL24</fullName>
    </recommendedName>
</protein>
<keyword evidence="5" id="KW-0699">rRNA-binding</keyword>
<evidence type="ECO:0000256" key="4">
    <source>
        <dbReference type="ARBA" id="ARBA00035206"/>
    </source>
</evidence>
<dbReference type="GO" id="GO:0006412">
    <property type="term" value="P:translation"/>
    <property type="evidence" value="ECO:0007669"/>
    <property type="project" value="UniProtKB-UniRule"/>
</dbReference>
<gene>
    <name evidence="5 7" type="primary">rplX</name>
</gene>
<organism evidence="7">
    <name type="scientific">uncultured Chloroflexi bacterium Rifle_16ft_4_minimus_13751</name>
    <dbReference type="NCBI Taxonomy" id="1665056"/>
    <lineage>
        <taxon>Bacteria</taxon>
        <taxon>Bacillati</taxon>
        <taxon>Chloroflexota</taxon>
        <taxon>environmental samples</taxon>
    </lineage>
</organism>
<keyword evidence="2 5" id="KW-0689">Ribosomal protein</keyword>
<dbReference type="InterPro" id="IPR057264">
    <property type="entry name" value="Ribosomal_uL24_C"/>
</dbReference>
<evidence type="ECO:0000256" key="1">
    <source>
        <dbReference type="ARBA" id="ARBA00010618"/>
    </source>
</evidence>
<reference evidence="7" key="1">
    <citation type="journal article" date="2015" name="ISME J.">
        <title>Aquifer environment selects for microbial species cohorts in sediment and groundwater.</title>
        <authorList>
            <person name="Hug L.A."/>
            <person name="Thomas B.C."/>
            <person name="Brown C.T."/>
            <person name="Frischkorn K.R."/>
            <person name="Williams K.H."/>
            <person name="Tringe S.G."/>
            <person name="Banfield J.F."/>
        </authorList>
    </citation>
    <scope>NUCLEOTIDE SEQUENCE</scope>
</reference>
<dbReference type="Gene3D" id="2.30.30.30">
    <property type="match status" value="1"/>
</dbReference>
<sequence>MNSGERIVKVKIKKGDIVEVITGSQKYKGKRGEVIKVLPKEQRVVVQGVNLRKKHQRQVQTQGRSLSPGIIEFEGPVHISNVMLVCPKCDEATRVSIQREGGESRRVCKNCGNLLD</sequence>
<evidence type="ECO:0000256" key="2">
    <source>
        <dbReference type="ARBA" id="ARBA00022980"/>
    </source>
</evidence>
<dbReference type="AlphaFoldDB" id="A0A0H4T2U4"/>
<dbReference type="HAMAP" id="MF_01326_B">
    <property type="entry name" value="Ribosomal_uL24_B"/>
    <property type="match status" value="1"/>
</dbReference>
<comment type="subunit">
    <text evidence="5">Part of the 50S ribosomal subunit.</text>
</comment>
<keyword evidence="5" id="KW-0694">RNA-binding</keyword>
<dbReference type="CDD" id="cd06089">
    <property type="entry name" value="KOW_RPL26"/>
    <property type="match status" value="1"/>
</dbReference>
<dbReference type="Pfam" id="PF17136">
    <property type="entry name" value="ribosomal_L24"/>
    <property type="match status" value="1"/>
</dbReference>
<comment type="function">
    <text evidence="5">One of the proteins that surrounds the polypeptide exit tunnel on the outside of the subunit.</text>
</comment>
<comment type="similarity">
    <text evidence="1 5">Belongs to the universal ribosomal protein uL24 family.</text>
</comment>
<dbReference type="PANTHER" id="PTHR12903">
    <property type="entry name" value="MITOCHONDRIAL RIBOSOMAL PROTEIN L24"/>
    <property type="match status" value="1"/>
</dbReference>
<comment type="function">
    <text evidence="5">One of two assembly initiator proteins, it binds directly to the 5'-end of the 23S rRNA, where it nucleates assembly of the 50S subunit.</text>
</comment>
<accession>A0A0H4T2U4</accession>
<evidence type="ECO:0000256" key="3">
    <source>
        <dbReference type="ARBA" id="ARBA00023274"/>
    </source>
</evidence>
<evidence type="ECO:0000313" key="7">
    <source>
        <dbReference type="EMBL" id="AKQ01005.1"/>
    </source>
</evidence>
<dbReference type="InterPro" id="IPR008991">
    <property type="entry name" value="Translation_prot_SH3-like_sf"/>
</dbReference>
<dbReference type="GO" id="GO:0005840">
    <property type="term" value="C:ribosome"/>
    <property type="evidence" value="ECO:0007669"/>
    <property type="project" value="UniProtKB-KW"/>
</dbReference>
<dbReference type="InterPro" id="IPR014722">
    <property type="entry name" value="Rib_uL2_dom2"/>
</dbReference>
<dbReference type="GO" id="GO:1990904">
    <property type="term" value="C:ribonucleoprotein complex"/>
    <property type="evidence" value="ECO:0007669"/>
    <property type="project" value="UniProtKB-KW"/>
</dbReference>
<name>A0A0H4T2U4_9CHLR</name>